<dbReference type="CDD" id="cd00067">
    <property type="entry name" value="GAL4"/>
    <property type="match status" value="1"/>
</dbReference>
<dbReference type="CDD" id="cd12148">
    <property type="entry name" value="fungal_TF_MHR"/>
    <property type="match status" value="1"/>
</dbReference>
<dbReference type="InterPro" id="IPR036864">
    <property type="entry name" value="Zn2-C6_fun-type_DNA-bd_sf"/>
</dbReference>
<feature type="compositionally biased region" description="Polar residues" evidence="3">
    <location>
        <begin position="325"/>
        <end position="335"/>
    </location>
</feature>
<keyword evidence="2" id="KW-0539">Nucleus</keyword>
<evidence type="ECO:0000256" key="1">
    <source>
        <dbReference type="ARBA" id="ARBA00004123"/>
    </source>
</evidence>
<feature type="compositionally biased region" description="Low complexity" evidence="3">
    <location>
        <begin position="1024"/>
        <end position="1043"/>
    </location>
</feature>
<comment type="subcellular location">
    <subcellularLocation>
        <location evidence="1">Nucleus</location>
    </subcellularLocation>
</comment>
<feature type="compositionally biased region" description="Low complexity" evidence="3">
    <location>
        <begin position="942"/>
        <end position="959"/>
    </location>
</feature>
<feature type="compositionally biased region" description="Polar residues" evidence="3">
    <location>
        <begin position="1160"/>
        <end position="1180"/>
    </location>
</feature>
<reference evidence="5 6" key="1">
    <citation type="submission" date="2024-02" db="EMBL/GenBank/DDBJ databases">
        <title>A draft genome for the cacao thread blight pathogen Marasmius crinis-equi.</title>
        <authorList>
            <person name="Cohen S.P."/>
            <person name="Baruah I.K."/>
            <person name="Amoako-Attah I."/>
            <person name="Bukari Y."/>
            <person name="Meinhardt L.W."/>
            <person name="Bailey B.A."/>
        </authorList>
    </citation>
    <scope>NUCLEOTIDE SEQUENCE [LARGE SCALE GENOMIC DNA]</scope>
    <source>
        <strain evidence="5 6">GH-76</strain>
    </source>
</reference>
<feature type="region of interest" description="Disordered" evidence="3">
    <location>
        <begin position="1241"/>
        <end position="1286"/>
    </location>
</feature>
<feature type="region of interest" description="Disordered" evidence="3">
    <location>
        <begin position="562"/>
        <end position="592"/>
    </location>
</feature>
<name>A0ABR3FV92_9AGAR</name>
<feature type="region of interest" description="Disordered" evidence="3">
    <location>
        <begin position="1341"/>
        <end position="1364"/>
    </location>
</feature>
<sequence>MEVPASAPQIRSRITVVCAECKRLKLKCDRRNPCGSCLKRDTVSRCIYSAAAAEKVDLHSLNNRLIQVETMLAQITAGQFQPSYPFVSSNSTTANAIPSPSGTQQSTSTTSLSSQPSRLSLNHASIAIPLDDLATTWLHDLNVHSPSLSSRALRSKPPSEVKLEPTPIQLSQLNINSKPNKTPVQLTLPPASAYYSPSNEGTAYSQFPRVTKELLALLPQSEHYSHPSQNALGPSPRHQPQSQSYPSSSSSHHTPTTCTLDRLLALAEQALTHTHPWMNWKVFGERARAFVSRKKDRENVNSIARSPEKERQRERERERALQIFGVSQSPHSPSHLTPGRPSNRGSTPFGAKDQDVNSRKQSIDVDTEPDSGAQKSVPFFAWLCIAIAVGMGESVKEKRHSLGPEREDMMDVDASYQAYSSPSFPSSSYGNPSRDTASKSNDTARMDPAYWYHLSVQAVNIWESERHLYQEDGNDDNMEDEVEEMEMDLFSALLLQLAFLVRTGLDDRDNTDAVQLDDESTEENSQTPLRTTTGKVVVPLMGKIVAIARQMRLHIDPEESGECLSEASVRRKDKERDGNGKFKEKDREREPVNGCKRRKKPFTLFQGEMRRRVWWCTMYYDLLVSDISALPPLLPLAGDSFSTKPPVFNVDDRLFVPSSMRIPPPEEGGPDGLSWSRHSMRGLQVKCEVVKVVRAIKARINSPRFGVGMSPGPGGYSIEQAALMEGEVRSWMGSLPSFWKVSSSKRYAEEEEDFDELMEDEQEPRREEVHEVEVAPRENEDPLLTTQRCELAIVAHRLVLRIYLPFLQQRKSISSNPPIPHQANLGSVNAAHGIIAACKVLSSQGGVPQLSLFDFYPFGRTVFDAAVICAHAAAKQPLSILVKPALEDVDMALAMLKRCVGDTRAQSLLSEEYILAPREAVRIIERLRRKIRSSGDEGLSGGFPVTTSSSPSSDGQSPTLKRKHDDNDNSDDDSDSARHPTLVTAPLSPENGPTSSCPPSSTTRVNPAYVYPTIHPSDGTQSYTNSPTTATSATSTSSASSFTHPIGDSATSVNNYSPQITGGESVHAPNSVEQYTTPPSMPPLPPPAIRTNPPKSPLHGTSSTEKHHKKPAAKKPVFGIRMRNPKDVASKPVSPPFTRAPQQQQPSPHPPFQPPVMSAAQEQHQQAYRSRSSSLSQTFAQGHTHAPLLVKQEAPLSMPDATGYPEVHQGHSSPVPSTMSHQRNSTGDMYTRRDSIQYSAAAPVSSTPQHQQPPQPSFSSSTYDPHAQAYHAQQSHPPRKVDGGYATSYTNGNAMAAPTANTAFNAPAVNGSTYNGPGGTFAPASTSSPAQGYYVPAYASASSSPSAESAGHTDTMVNGNSSGGGYPDPYGSMIYDAKPAVEAAAEYHHQQHQEVYHPHSGYHDNSGPTQPPTSSGSSLAQATQPMMASQPWPPSGANYHWNGDSTAWNSS</sequence>
<organism evidence="5 6">
    <name type="scientific">Marasmius crinis-equi</name>
    <dbReference type="NCBI Taxonomy" id="585013"/>
    <lineage>
        <taxon>Eukaryota</taxon>
        <taxon>Fungi</taxon>
        <taxon>Dikarya</taxon>
        <taxon>Basidiomycota</taxon>
        <taxon>Agaricomycotina</taxon>
        <taxon>Agaricomycetes</taxon>
        <taxon>Agaricomycetidae</taxon>
        <taxon>Agaricales</taxon>
        <taxon>Marasmiineae</taxon>
        <taxon>Marasmiaceae</taxon>
        <taxon>Marasmius</taxon>
    </lineage>
</organism>
<feature type="region of interest" description="Disordered" evidence="3">
    <location>
        <begin position="421"/>
        <end position="442"/>
    </location>
</feature>
<feature type="compositionally biased region" description="Basic and acidic residues" evidence="3">
    <location>
        <begin position="306"/>
        <end position="320"/>
    </location>
</feature>
<feature type="region of interest" description="Disordered" evidence="3">
    <location>
        <begin position="751"/>
        <end position="777"/>
    </location>
</feature>
<dbReference type="PANTHER" id="PTHR31001">
    <property type="entry name" value="UNCHARACTERIZED TRANSCRIPTIONAL REGULATORY PROTEIN"/>
    <property type="match status" value="1"/>
</dbReference>
<dbReference type="Pfam" id="PF00172">
    <property type="entry name" value="Zn_clus"/>
    <property type="match status" value="1"/>
</dbReference>
<accession>A0ABR3FV92</accession>
<feature type="compositionally biased region" description="Low complexity" evidence="3">
    <location>
        <begin position="98"/>
        <end position="116"/>
    </location>
</feature>
<feature type="compositionally biased region" description="Polar residues" evidence="3">
    <location>
        <begin position="1210"/>
        <end position="1227"/>
    </location>
</feature>
<feature type="compositionally biased region" description="Basic and acidic residues" evidence="3">
    <location>
        <begin position="352"/>
        <end position="363"/>
    </location>
</feature>
<feature type="region of interest" description="Disordered" evidence="3">
    <location>
        <begin position="1385"/>
        <end position="1451"/>
    </location>
</feature>
<feature type="domain" description="Zn(2)-C6 fungal-type" evidence="4">
    <location>
        <begin position="17"/>
        <end position="48"/>
    </location>
</feature>
<protein>
    <recommendedName>
        <fullName evidence="4">Zn(2)-C6 fungal-type domain-containing protein</fullName>
    </recommendedName>
</protein>
<dbReference type="InterPro" id="IPR001138">
    <property type="entry name" value="Zn2Cys6_DnaBD"/>
</dbReference>
<feature type="compositionally biased region" description="Acidic residues" evidence="3">
    <location>
        <begin position="751"/>
        <end position="762"/>
    </location>
</feature>
<feature type="compositionally biased region" description="Basic and acidic residues" evidence="3">
    <location>
        <begin position="568"/>
        <end position="591"/>
    </location>
</feature>
<evidence type="ECO:0000259" key="4">
    <source>
        <dbReference type="PROSITE" id="PS50048"/>
    </source>
</evidence>
<dbReference type="PROSITE" id="PS50048">
    <property type="entry name" value="ZN2_CY6_FUNGAL_2"/>
    <property type="match status" value="1"/>
</dbReference>
<feature type="compositionally biased region" description="Pro residues" evidence="3">
    <location>
        <begin position="1079"/>
        <end position="1088"/>
    </location>
</feature>
<feature type="compositionally biased region" description="Basic and acidic residues" evidence="3">
    <location>
        <begin position="763"/>
        <end position="777"/>
    </location>
</feature>
<feature type="compositionally biased region" description="Low complexity" evidence="3">
    <location>
        <begin position="421"/>
        <end position="433"/>
    </location>
</feature>
<dbReference type="PROSITE" id="PS00463">
    <property type="entry name" value="ZN2_CY6_FUNGAL_1"/>
    <property type="match status" value="1"/>
</dbReference>
<feature type="region of interest" description="Disordered" evidence="3">
    <location>
        <begin position="934"/>
        <end position="1180"/>
    </location>
</feature>
<comment type="caution">
    <text evidence="5">The sequence shown here is derived from an EMBL/GenBank/DDBJ whole genome shotgun (WGS) entry which is preliminary data.</text>
</comment>
<feature type="compositionally biased region" description="Low complexity" evidence="3">
    <location>
        <begin position="1406"/>
        <end position="1418"/>
    </location>
</feature>
<feature type="compositionally biased region" description="Low complexity" evidence="3">
    <location>
        <begin position="1341"/>
        <end position="1350"/>
    </location>
</feature>
<feature type="region of interest" description="Disordered" evidence="3">
    <location>
        <begin position="1198"/>
        <end position="1227"/>
    </location>
</feature>
<evidence type="ECO:0000313" key="5">
    <source>
        <dbReference type="EMBL" id="KAL0579417.1"/>
    </source>
</evidence>
<proteinExistence type="predicted"/>
<feature type="region of interest" description="Disordered" evidence="3">
    <location>
        <begin position="146"/>
        <end position="165"/>
    </location>
</feature>
<feature type="compositionally biased region" description="Low complexity" evidence="3">
    <location>
        <begin position="234"/>
        <end position="256"/>
    </location>
</feature>
<dbReference type="Gene3D" id="4.10.240.10">
    <property type="entry name" value="Zn(2)-C6 fungal-type DNA-binding domain"/>
    <property type="match status" value="1"/>
</dbReference>
<dbReference type="InterPro" id="IPR050613">
    <property type="entry name" value="Sec_Metabolite_Reg"/>
</dbReference>
<feature type="region of interest" description="Disordered" evidence="3">
    <location>
        <begin position="510"/>
        <end position="529"/>
    </location>
</feature>
<evidence type="ECO:0000313" key="6">
    <source>
        <dbReference type="Proteomes" id="UP001465976"/>
    </source>
</evidence>
<feature type="compositionally biased region" description="Basic and acidic residues" evidence="3">
    <location>
        <begin position="1385"/>
        <end position="1397"/>
    </location>
</feature>
<feature type="compositionally biased region" description="Low complexity" evidence="3">
    <location>
        <begin position="993"/>
        <end position="1003"/>
    </location>
</feature>
<dbReference type="EMBL" id="JBAHYK010000060">
    <property type="protein sequence ID" value="KAL0579417.1"/>
    <property type="molecule type" value="Genomic_DNA"/>
</dbReference>
<feature type="region of interest" description="Disordered" evidence="3">
    <location>
        <begin position="91"/>
        <end position="116"/>
    </location>
</feature>
<evidence type="ECO:0000256" key="3">
    <source>
        <dbReference type="SAM" id="MobiDB-lite"/>
    </source>
</evidence>
<evidence type="ECO:0000256" key="2">
    <source>
        <dbReference type="ARBA" id="ARBA00023242"/>
    </source>
</evidence>
<feature type="region of interest" description="Disordered" evidence="3">
    <location>
        <begin position="224"/>
        <end position="256"/>
    </location>
</feature>
<gene>
    <name evidence="5" type="ORF">V5O48_002588</name>
</gene>
<dbReference type="SMART" id="SM00066">
    <property type="entry name" value="GAL4"/>
    <property type="match status" value="1"/>
</dbReference>
<feature type="region of interest" description="Disordered" evidence="3">
    <location>
        <begin position="293"/>
        <end position="372"/>
    </location>
</feature>
<dbReference type="SUPFAM" id="SSF57701">
    <property type="entry name" value="Zn2/Cys6 DNA-binding domain"/>
    <property type="match status" value="1"/>
</dbReference>
<feature type="compositionally biased region" description="Polar residues" evidence="3">
    <location>
        <begin position="1049"/>
        <end position="1062"/>
    </location>
</feature>
<keyword evidence="6" id="KW-1185">Reference proteome</keyword>
<dbReference type="Proteomes" id="UP001465976">
    <property type="component" value="Unassembled WGS sequence"/>
</dbReference>